<sequence>MPSPITKKTLEYLAALARLKLDGRSEEKLLADLERILGYFAELKEVPTEGVAPMTGGTKLVSATRIDGELLDDDLGKGAEAFPEGKDGFLKTPKVF</sequence>
<dbReference type="InterPro" id="IPR003837">
    <property type="entry name" value="GatC"/>
</dbReference>
<protein>
    <recommendedName>
        <fullName evidence="3">Aspartyl/glutamyl-tRNA(Asn/Gln) amidotransferase subunit C</fullName>
    </recommendedName>
</protein>
<proteinExistence type="predicted"/>
<dbReference type="SUPFAM" id="SSF141000">
    <property type="entry name" value="Glu-tRNAGln amidotransferase C subunit"/>
    <property type="match status" value="1"/>
</dbReference>
<organism evidence="1 2">
    <name type="scientific">Candidatus Liptonbacteria bacterium GWC1_60_9</name>
    <dbReference type="NCBI Taxonomy" id="1798645"/>
    <lineage>
        <taxon>Bacteria</taxon>
        <taxon>Candidatus Liptoniibacteriota</taxon>
    </lineage>
</organism>
<dbReference type="EMBL" id="MHKV01000030">
    <property type="protein sequence ID" value="OGY96902.1"/>
    <property type="molecule type" value="Genomic_DNA"/>
</dbReference>
<dbReference type="AlphaFoldDB" id="A0A1G2C680"/>
<comment type="caution">
    <text evidence="1">The sequence shown here is derived from an EMBL/GenBank/DDBJ whole genome shotgun (WGS) entry which is preliminary data.</text>
</comment>
<accession>A0A1G2C680</accession>
<evidence type="ECO:0000313" key="1">
    <source>
        <dbReference type="EMBL" id="OGY96902.1"/>
    </source>
</evidence>
<evidence type="ECO:0008006" key="3">
    <source>
        <dbReference type="Google" id="ProtNLM"/>
    </source>
</evidence>
<reference evidence="1 2" key="1">
    <citation type="journal article" date="2016" name="Nat. Commun.">
        <title>Thousands of microbial genomes shed light on interconnected biogeochemical processes in an aquifer system.</title>
        <authorList>
            <person name="Anantharaman K."/>
            <person name="Brown C.T."/>
            <person name="Hug L.A."/>
            <person name="Sharon I."/>
            <person name="Castelle C.J."/>
            <person name="Probst A.J."/>
            <person name="Thomas B.C."/>
            <person name="Singh A."/>
            <person name="Wilkins M.J."/>
            <person name="Karaoz U."/>
            <person name="Brodie E.L."/>
            <person name="Williams K.H."/>
            <person name="Hubbard S.S."/>
            <person name="Banfield J.F."/>
        </authorList>
    </citation>
    <scope>NUCLEOTIDE SEQUENCE [LARGE SCALE GENOMIC DNA]</scope>
</reference>
<gene>
    <name evidence="1" type="ORF">A2128_02210</name>
</gene>
<name>A0A1G2C680_9BACT</name>
<evidence type="ECO:0000313" key="2">
    <source>
        <dbReference type="Proteomes" id="UP000176349"/>
    </source>
</evidence>
<dbReference type="InterPro" id="IPR036113">
    <property type="entry name" value="Asp/Glu-ADT_sf_sub_c"/>
</dbReference>
<dbReference type="GO" id="GO:0006450">
    <property type="term" value="P:regulation of translational fidelity"/>
    <property type="evidence" value="ECO:0007669"/>
    <property type="project" value="InterPro"/>
</dbReference>
<dbReference type="Pfam" id="PF02686">
    <property type="entry name" value="GatC"/>
    <property type="match status" value="1"/>
</dbReference>
<dbReference type="Gene3D" id="1.10.20.60">
    <property type="entry name" value="Glu-tRNAGln amidotransferase C subunit, N-terminal domain"/>
    <property type="match status" value="1"/>
</dbReference>
<dbReference type="Proteomes" id="UP000176349">
    <property type="component" value="Unassembled WGS sequence"/>
</dbReference>
<dbReference type="NCBIfam" id="TIGR00135">
    <property type="entry name" value="gatC"/>
    <property type="match status" value="1"/>
</dbReference>